<feature type="domain" description="PpiC" evidence="8">
    <location>
        <begin position="137"/>
        <end position="251"/>
    </location>
</feature>
<evidence type="ECO:0000313" key="10">
    <source>
        <dbReference type="Proteomes" id="UP000198372"/>
    </source>
</evidence>
<keyword evidence="10" id="KW-1185">Reference proteome</keyword>
<evidence type="ECO:0000259" key="7">
    <source>
        <dbReference type="PROSITE" id="PS50020"/>
    </source>
</evidence>
<dbReference type="PROSITE" id="PS50020">
    <property type="entry name" value="WW_DOMAIN_2"/>
    <property type="match status" value="1"/>
</dbReference>
<dbReference type="EC" id="5.2.1.8" evidence="5"/>
<evidence type="ECO:0000256" key="5">
    <source>
        <dbReference type="RuleBase" id="RU363014"/>
    </source>
</evidence>
<evidence type="ECO:0000256" key="6">
    <source>
        <dbReference type="SAM" id="MobiDB-lite"/>
    </source>
</evidence>
<organism evidence="9 10">
    <name type="scientific">Microbotryum intermedium</name>
    <dbReference type="NCBI Taxonomy" id="269621"/>
    <lineage>
        <taxon>Eukaryota</taxon>
        <taxon>Fungi</taxon>
        <taxon>Dikarya</taxon>
        <taxon>Basidiomycota</taxon>
        <taxon>Pucciniomycotina</taxon>
        <taxon>Microbotryomycetes</taxon>
        <taxon>Microbotryales</taxon>
        <taxon>Microbotryaceae</taxon>
        <taxon>Microbotryum</taxon>
    </lineage>
</organism>
<protein>
    <recommendedName>
        <fullName evidence="5">Peptidyl-prolyl cis-trans isomerase</fullName>
        <ecNumber evidence="5">5.2.1.8</ecNumber>
    </recommendedName>
</protein>
<dbReference type="InterPro" id="IPR023058">
    <property type="entry name" value="PPIase_PpiC_CS"/>
</dbReference>
<gene>
    <name evidence="9" type="ORF">BQ2448_296</name>
</gene>
<dbReference type="PANTHER" id="PTHR10657">
    <property type="entry name" value="PEPTIDYL-PROLYL CIS-TRANS ISOMERASE"/>
    <property type="match status" value="1"/>
</dbReference>
<dbReference type="GO" id="GO:0005634">
    <property type="term" value="C:nucleus"/>
    <property type="evidence" value="ECO:0007669"/>
    <property type="project" value="TreeGrafter"/>
</dbReference>
<feature type="region of interest" description="Disordered" evidence="6">
    <location>
        <begin position="65"/>
        <end position="88"/>
    </location>
</feature>
<feature type="compositionally biased region" description="Low complexity" evidence="6">
    <location>
        <begin position="73"/>
        <end position="88"/>
    </location>
</feature>
<dbReference type="FunFam" id="3.10.50.40:FF:000026">
    <property type="entry name" value="Peptidyl-prolyl cis-trans isomerase"/>
    <property type="match status" value="1"/>
</dbReference>
<dbReference type="GO" id="GO:0005829">
    <property type="term" value="C:cytosol"/>
    <property type="evidence" value="ECO:0007669"/>
    <property type="project" value="TreeGrafter"/>
</dbReference>
<sequence length="251" mass="26471">MGLVAPHGSQAASVSMSTVARAYEIRFSATRKRPYFYSPTTSESVWEAPPSLTPEKISTLPGAHHLAYEPPHASTASSSTNNANANANAGASASASASAAPTSATAAPAPAAAAPVAHQVAAAASKQQTPSDPNAPPTKVRASHLLIKSEKSRRPSSWRQLHITRTVEQAREILQTHQQNLQAAEDLPKQFARVAKAESDCSSAREGGDLGFFGRQQMQKPFEEAAFALKVGEMSPIIQTDSGLHLILRTA</sequence>
<reference evidence="10" key="1">
    <citation type="submission" date="2016-09" db="EMBL/GenBank/DDBJ databases">
        <authorList>
            <person name="Jeantristanb JTB J.-T."/>
            <person name="Ricardo R."/>
        </authorList>
    </citation>
    <scope>NUCLEOTIDE SEQUENCE [LARGE SCALE GENOMIC DNA]</scope>
</reference>
<evidence type="ECO:0000256" key="3">
    <source>
        <dbReference type="ARBA" id="ARBA00023235"/>
    </source>
</evidence>
<proteinExistence type="predicted"/>
<dbReference type="PROSITE" id="PS01096">
    <property type="entry name" value="PPIC_PPIASE_1"/>
    <property type="match status" value="1"/>
</dbReference>
<feature type="domain" description="WW" evidence="7">
    <location>
        <begin position="17"/>
        <end position="51"/>
    </location>
</feature>
<evidence type="ECO:0000256" key="4">
    <source>
        <dbReference type="PROSITE-ProRule" id="PRU00278"/>
    </source>
</evidence>
<dbReference type="Gene3D" id="2.20.70.10">
    <property type="match status" value="1"/>
</dbReference>
<dbReference type="Proteomes" id="UP000198372">
    <property type="component" value="Unassembled WGS sequence"/>
</dbReference>
<dbReference type="GO" id="GO:0060261">
    <property type="term" value="P:positive regulation of transcription initiation by RNA polymerase II"/>
    <property type="evidence" value="ECO:0007669"/>
    <property type="project" value="UniProtKB-ARBA"/>
</dbReference>
<dbReference type="InterPro" id="IPR046357">
    <property type="entry name" value="PPIase_dom_sf"/>
</dbReference>
<keyword evidence="2 4" id="KW-0697">Rotamase</keyword>
<dbReference type="STRING" id="269621.A0A238F548"/>
<dbReference type="Pfam" id="PF00639">
    <property type="entry name" value="Rotamase"/>
    <property type="match status" value="1"/>
</dbReference>
<dbReference type="PANTHER" id="PTHR10657:SF4">
    <property type="entry name" value="PEPTIDYL-PROLYL CIS-TRANS ISOMERASE-RELATED"/>
    <property type="match status" value="1"/>
</dbReference>
<dbReference type="SUPFAM" id="SSF54534">
    <property type="entry name" value="FKBP-like"/>
    <property type="match status" value="1"/>
</dbReference>
<evidence type="ECO:0000256" key="2">
    <source>
        <dbReference type="ARBA" id="ARBA00023110"/>
    </source>
</evidence>
<name>A0A238F548_9BASI</name>
<dbReference type="AlphaFoldDB" id="A0A238F548"/>
<evidence type="ECO:0000259" key="8">
    <source>
        <dbReference type="PROSITE" id="PS50198"/>
    </source>
</evidence>
<dbReference type="EMBL" id="FMSP01000003">
    <property type="protein sequence ID" value="SCV68175.1"/>
    <property type="molecule type" value="Genomic_DNA"/>
</dbReference>
<feature type="region of interest" description="Disordered" evidence="6">
    <location>
        <begin position="118"/>
        <end position="144"/>
    </location>
</feature>
<dbReference type="InterPro" id="IPR051370">
    <property type="entry name" value="PPIase_Pin1"/>
</dbReference>
<dbReference type="Gene3D" id="3.10.50.40">
    <property type="match status" value="1"/>
</dbReference>
<evidence type="ECO:0000256" key="1">
    <source>
        <dbReference type="ARBA" id="ARBA00000971"/>
    </source>
</evidence>
<keyword evidence="3 4" id="KW-0413">Isomerase</keyword>
<dbReference type="OrthoDB" id="2530521at2759"/>
<evidence type="ECO:0000313" key="9">
    <source>
        <dbReference type="EMBL" id="SCV68175.1"/>
    </source>
</evidence>
<comment type="catalytic activity">
    <reaction evidence="1 5">
        <text>[protein]-peptidylproline (omega=180) = [protein]-peptidylproline (omega=0)</text>
        <dbReference type="Rhea" id="RHEA:16237"/>
        <dbReference type="Rhea" id="RHEA-COMP:10747"/>
        <dbReference type="Rhea" id="RHEA-COMP:10748"/>
        <dbReference type="ChEBI" id="CHEBI:83833"/>
        <dbReference type="ChEBI" id="CHEBI:83834"/>
        <dbReference type="EC" id="5.2.1.8"/>
    </reaction>
</comment>
<dbReference type="GO" id="GO:0003755">
    <property type="term" value="F:peptidyl-prolyl cis-trans isomerase activity"/>
    <property type="evidence" value="ECO:0007669"/>
    <property type="project" value="UniProtKB-UniRule"/>
</dbReference>
<dbReference type="InterPro" id="IPR001202">
    <property type="entry name" value="WW_dom"/>
</dbReference>
<dbReference type="PROSITE" id="PS50198">
    <property type="entry name" value="PPIC_PPIASE_2"/>
    <property type="match status" value="1"/>
</dbReference>
<dbReference type="InterPro" id="IPR000297">
    <property type="entry name" value="PPIase_PpiC"/>
</dbReference>
<accession>A0A238F548</accession>